<gene>
    <name evidence="7" type="ORF">SDC9_88128</name>
</gene>
<comment type="caution">
    <text evidence="7">The sequence shown here is derived from an EMBL/GenBank/DDBJ whole genome shotgun (WGS) entry which is preliminary data.</text>
</comment>
<dbReference type="InterPro" id="IPR002010">
    <property type="entry name" value="T3SS_IM_R"/>
</dbReference>
<organism evidence="7">
    <name type="scientific">bioreactor metagenome</name>
    <dbReference type="NCBI Taxonomy" id="1076179"/>
    <lineage>
        <taxon>unclassified sequences</taxon>
        <taxon>metagenomes</taxon>
        <taxon>ecological metagenomes</taxon>
    </lineage>
</organism>
<evidence type="ECO:0000256" key="5">
    <source>
        <dbReference type="ARBA" id="ARBA00023136"/>
    </source>
</evidence>
<sequence length="255" mass="28658">MDYYNGNFILFSFILMRMSGFILLNPIFARKNIPTIVKTGLIMALTMIVFTSSSDKEIAISGLFEYMVLLFKEFAAGYVVGFVVSLFSYVIIFGGELMDLQMGFSMAKIFDAQSNTSISPSSTYYNILYMLLFFISDAHIALINILINSGSVLPYGQVIFGQDLAKEILNIFTLCSVFAVKMAFPILAIEFLCAVGMGILMKVMPQINVFVVDIQLKIFVGLFLMIIIFSPMSDFLNELIKIMIENIKNIMYLMA</sequence>
<feature type="transmembrane region" description="Helical" evidence="6">
    <location>
        <begin position="127"/>
        <end position="148"/>
    </location>
</feature>
<keyword evidence="2" id="KW-1003">Cell membrane</keyword>
<evidence type="ECO:0000256" key="3">
    <source>
        <dbReference type="ARBA" id="ARBA00022692"/>
    </source>
</evidence>
<name>A0A644ZS43_9ZZZZ</name>
<evidence type="ECO:0000256" key="6">
    <source>
        <dbReference type="SAM" id="Phobius"/>
    </source>
</evidence>
<evidence type="ECO:0000256" key="2">
    <source>
        <dbReference type="ARBA" id="ARBA00022475"/>
    </source>
</evidence>
<proteinExistence type="predicted"/>
<dbReference type="PRINTS" id="PR00953">
    <property type="entry name" value="TYPE3IMRPROT"/>
</dbReference>
<dbReference type="AlphaFoldDB" id="A0A644ZS43"/>
<keyword evidence="4 6" id="KW-1133">Transmembrane helix</keyword>
<comment type="subcellular location">
    <subcellularLocation>
        <location evidence="1">Cell membrane</location>
        <topology evidence="1">Multi-pass membrane protein</topology>
    </subcellularLocation>
</comment>
<protein>
    <recommendedName>
        <fullName evidence="8">Flagellar biosynthetic protein FliR</fullName>
    </recommendedName>
</protein>
<dbReference type="GO" id="GO:0006605">
    <property type="term" value="P:protein targeting"/>
    <property type="evidence" value="ECO:0007669"/>
    <property type="project" value="InterPro"/>
</dbReference>
<dbReference type="PANTHER" id="PTHR30065:SF1">
    <property type="entry name" value="SURFACE PRESENTATION OF ANTIGENS PROTEIN SPAR"/>
    <property type="match status" value="1"/>
</dbReference>
<dbReference type="Pfam" id="PF01311">
    <property type="entry name" value="Bac_export_1"/>
    <property type="match status" value="1"/>
</dbReference>
<evidence type="ECO:0000256" key="4">
    <source>
        <dbReference type="ARBA" id="ARBA00022989"/>
    </source>
</evidence>
<keyword evidence="3 6" id="KW-0812">Transmembrane</keyword>
<dbReference type="PANTHER" id="PTHR30065">
    <property type="entry name" value="FLAGELLAR BIOSYNTHETIC PROTEIN FLIR"/>
    <property type="match status" value="1"/>
</dbReference>
<dbReference type="EMBL" id="VSSQ01009385">
    <property type="protein sequence ID" value="MPM41473.1"/>
    <property type="molecule type" value="Genomic_DNA"/>
</dbReference>
<dbReference type="GO" id="GO:0005886">
    <property type="term" value="C:plasma membrane"/>
    <property type="evidence" value="ECO:0007669"/>
    <property type="project" value="UniProtKB-SubCell"/>
</dbReference>
<feature type="transmembrane region" description="Helical" evidence="6">
    <location>
        <begin position="74"/>
        <end position="98"/>
    </location>
</feature>
<evidence type="ECO:0008006" key="8">
    <source>
        <dbReference type="Google" id="ProtNLM"/>
    </source>
</evidence>
<keyword evidence="5 6" id="KW-0472">Membrane</keyword>
<accession>A0A644ZS43</accession>
<feature type="transmembrane region" description="Helical" evidence="6">
    <location>
        <begin position="207"/>
        <end position="229"/>
    </location>
</feature>
<evidence type="ECO:0000256" key="1">
    <source>
        <dbReference type="ARBA" id="ARBA00004651"/>
    </source>
</evidence>
<evidence type="ECO:0000313" key="7">
    <source>
        <dbReference type="EMBL" id="MPM41473.1"/>
    </source>
</evidence>
<feature type="transmembrane region" description="Helical" evidence="6">
    <location>
        <begin position="168"/>
        <end position="195"/>
    </location>
</feature>
<feature type="transmembrane region" description="Helical" evidence="6">
    <location>
        <begin position="6"/>
        <end position="24"/>
    </location>
</feature>
<reference evidence="7" key="1">
    <citation type="submission" date="2019-08" db="EMBL/GenBank/DDBJ databases">
        <authorList>
            <person name="Kucharzyk K."/>
            <person name="Murdoch R.W."/>
            <person name="Higgins S."/>
            <person name="Loffler F."/>
        </authorList>
    </citation>
    <scope>NUCLEOTIDE SEQUENCE</scope>
</reference>